<dbReference type="InterPro" id="IPR019874">
    <property type="entry name" value="RF_methyltr_PrmC"/>
</dbReference>
<dbReference type="EC" id="2.1.1.297" evidence="5"/>
<dbReference type="Pfam" id="PF05175">
    <property type="entry name" value="MTS"/>
    <property type="match status" value="1"/>
</dbReference>
<keyword evidence="1 5" id="KW-0489">Methyltransferase</keyword>
<feature type="binding site" evidence="5">
    <location>
        <begin position="116"/>
        <end position="120"/>
    </location>
    <ligand>
        <name>S-adenosyl-L-methionine</name>
        <dbReference type="ChEBI" id="CHEBI:59789"/>
    </ligand>
</feature>
<feature type="domain" description="Methyltransferase small" evidence="6">
    <location>
        <begin position="95"/>
        <end position="189"/>
    </location>
</feature>
<dbReference type="InterPro" id="IPR029063">
    <property type="entry name" value="SAM-dependent_MTases_sf"/>
</dbReference>
<keyword evidence="3 5" id="KW-0949">S-adenosyl-L-methionine</keyword>
<comment type="function">
    <text evidence="5">Methylates the class 1 translation termination release factors RF1/PrfA and RF2/PrfB on the glutamine residue of the universally conserved GGQ motif.</text>
</comment>
<evidence type="ECO:0000313" key="9">
    <source>
        <dbReference type="Proteomes" id="UP000635278"/>
    </source>
</evidence>
<dbReference type="PANTHER" id="PTHR18895:SF74">
    <property type="entry name" value="MTRF1L RELEASE FACTOR GLUTAMINE METHYLTRANSFERASE"/>
    <property type="match status" value="1"/>
</dbReference>
<dbReference type="SUPFAM" id="SSF53335">
    <property type="entry name" value="S-adenosyl-L-methionine-dependent methyltransferases"/>
    <property type="match status" value="1"/>
</dbReference>
<name>A0ABX0JLJ1_9PROT</name>
<comment type="catalytic activity">
    <reaction evidence="4 5">
        <text>L-glutaminyl-[peptide chain release factor] + S-adenosyl-L-methionine = N(5)-methyl-L-glutaminyl-[peptide chain release factor] + S-adenosyl-L-homocysteine + H(+)</text>
        <dbReference type="Rhea" id="RHEA:42896"/>
        <dbReference type="Rhea" id="RHEA-COMP:10271"/>
        <dbReference type="Rhea" id="RHEA-COMP:10272"/>
        <dbReference type="ChEBI" id="CHEBI:15378"/>
        <dbReference type="ChEBI" id="CHEBI:30011"/>
        <dbReference type="ChEBI" id="CHEBI:57856"/>
        <dbReference type="ChEBI" id="CHEBI:59789"/>
        <dbReference type="ChEBI" id="CHEBI:61891"/>
        <dbReference type="EC" id="2.1.1.297"/>
    </reaction>
</comment>
<evidence type="ECO:0000256" key="2">
    <source>
        <dbReference type="ARBA" id="ARBA00022679"/>
    </source>
</evidence>
<dbReference type="CDD" id="cd02440">
    <property type="entry name" value="AdoMet_MTases"/>
    <property type="match status" value="1"/>
</dbReference>
<evidence type="ECO:0000256" key="5">
    <source>
        <dbReference type="HAMAP-Rule" id="MF_02126"/>
    </source>
</evidence>
<dbReference type="InterPro" id="IPR007848">
    <property type="entry name" value="Small_mtfrase_dom"/>
</dbReference>
<dbReference type="Proteomes" id="UP000635278">
    <property type="component" value="Unassembled WGS sequence"/>
</dbReference>
<protein>
    <recommendedName>
        <fullName evidence="5">Release factor glutamine methyltransferase</fullName>
        <shortName evidence="5">RF MTase</shortName>
        <ecNumber evidence="5">2.1.1.297</ecNumber>
    </recommendedName>
    <alternativeName>
        <fullName evidence="5">N5-glutamine methyltransferase PrmC</fullName>
    </alternativeName>
    <alternativeName>
        <fullName evidence="5">Protein-(glutamine-N5) MTase PrmC</fullName>
    </alternativeName>
    <alternativeName>
        <fullName evidence="5">Protein-glutamine N-methyltransferase PrmC</fullName>
    </alternativeName>
</protein>
<comment type="similarity">
    <text evidence="5">Belongs to the protein N5-glutamine methyltransferase family. PrmC subfamily.</text>
</comment>
<feature type="binding site" evidence="5">
    <location>
        <position position="168"/>
    </location>
    <ligand>
        <name>S-adenosyl-L-methionine</name>
        <dbReference type="ChEBI" id="CHEBI:59789"/>
    </ligand>
</feature>
<feature type="binding site" evidence="5">
    <location>
        <begin position="182"/>
        <end position="185"/>
    </location>
    <ligand>
        <name>substrate</name>
    </ligand>
</feature>
<dbReference type="Gene3D" id="1.10.8.10">
    <property type="entry name" value="DNA helicase RuvA subunit, C-terminal domain"/>
    <property type="match status" value="1"/>
</dbReference>
<dbReference type="InterPro" id="IPR050320">
    <property type="entry name" value="N5-glutamine_MTase"/>
</dbReference>
<reference evidence="8 9" key="1">
    <citation type="journal article" date="2020" name="Int. J. Syst. Evol. Microbiol.">
        <title>Novel acetic acid bacteria from cider fermentations: Acetobacter conturbans sp. nov. and Acetobacter fallax sp. nov.</title>
        <authorList>
            <person name="Sombolestani A.S."/>
            <person name="Cleenwerck I."/>
            <person name="Cnockaert M."/>
            <person name="Borremans W."/>
            <person name="Wieme A.D."/>
            <person name="De Vuyst L."/>
            <person name="Vandamme P."/>
        </authorList>
    </citation>
    <scope>NUCLEOTIDE SEQUENCE [LARGE SCALE GENOMIC DNA]</scope>
    <source>
        <strain evidence="8 9">LMG 30640</strain>
    </source>
</reference>
<dbReference type="Gene3D" id="3.40.50.150">
    <property type="entry name" value="Vaccinia Virus protein VP39"/>
    <property type="match status" value="1"/>
</dbReference>
<evidence type="ECO:0000256" key="3">
    <source>
        <dbReference type="ARBA" id="ARBA00022691"/>
    </source>
</evidence>
<organism evidence="8 9">
    <name type="scientific">Acetobacter musti</name>
    <dbReference type="NCBI Taxonomy" id="864732"/>
    <lineage>
        <taxon>Bacteria</taxon>
        <taxon>Pseudomonadati</taxon>
        <taxon>Pseudomonadota</taxon>
        <taxon>Alphaproteobacteria</taxon>
        <taxon>Acetobacterales</taxon>
        <taxon>Acetobacteraceae</taxon>
        <taxon>Acetobacter</taxon>
    </lineage>
</organism>
<evidence type="ECO:0000256" key="1">
    <source>
        <dbReference type="ARBA" id="ARBA00022603"/>
    </source>
</evidence>
<evidence type="ECO:0000256" key="4">
    <source>
        <dbReference type="ARBA" id="ARBA00048391"/>
    </source>
</evidence>
<dbReference type="InterPro" id="IPR002052">
    <property type="entry name" value="DNA_methylase_N6_adenine_CS"/>
</dbReference>
<keyword evidence="2 5" id="KW-0808">Transferase</keyword>
<dbReference type="NCBIfam" id="TIGR03534">
    <property type="entry name" value="RF_mod_PrmC"/>
    <property type="match status" value="1"/>
</dbReference>
<dbReference type="HAMAP" id="MF_02126">
    <property type="entry name" value="RF_methyltr_PrmC"/>
    <property type="match status" value="1"/>
</dbReference>
<dbReference type="InterPro" id="IPR004556">
    <property type="entry name" value="HemK-like"/>
</dbReference>
<evidence type="ECO:0000259" key="6">
    <source>
        <dbReference type="Pfam" id="PF05175"/>
    </source>
</evidence>
<feature type="binding site" evidence="5">
    <location>
        <position position="139"/>
    </location>
    <ligand>
        <name>S-adenosyl-L-methionine</name>
        <dbReference type="ChEBI" id="CHEBI:59789"/>
    </ligand>
</feature>
<feature type="binding site" evidence="5">
    <location>
        <position position="182"/>
    </location>
    <ligand>
        <name>S-adenosyl-L-methionine</name>
        <dbReference type="ChEBI" id="CHEBI:59789"/>
    </ligand>
</feature>
<feature type="domain" description="Release factor glutamine methyltransferase N-terminal" evidence="7">
    <location>
        <begin position="3"/>
        <end position="70"/>
    </location>
</feature>
<comment type="caution">
    <text evidence="8">The sequence shown here is derived from an EMBL/GenBank/DDBJ whole genome shotgun (WGS) entry which is preliminary data.</text>
</comment>
<dbReference type="PROSITE" id="PS00092">
    <property type="entry name" value="N6_MTASE"/>
    <property type="match status" value="1"/>
</dbReference>
<gene>
    <name evidence="5 8" type="primary">prmC</name>
    <name evidence="8" type="ORF">GOB93_03075</name>
</gene>
<keyword evidence="9" id="KW-1185">Reference proteome</keyword>
<evidence type="ECO:0000313" key="8">
    <source>
        <dbReference type="EMBL" id="NHN83623.1"/>
    </source>
</evidence>
<dbReference type="PANTHER" id="PTHR18895">
    <property type="entry name" value="HEMK METHYLTRANSFERASE"/>
    <property type="match status" value="1"/>
</dbReference>
<evidence type="ECO:0000259" key="7">
    <source>
        <dbReference type="Pfam" id="PF17827"/>
    </source>
</evidence>
<accession>A0ABX0JLJ1</accession>
<dbReference type="NCBIfam" id="TIGR00536">
    <property type="entry name" value="hemK_fam"/>
    <property type="match status" value="1"/>
</dbReference>
<dbReference type="InterPro" id="IPR040758">
    <property type="entry name" value="PrmC_N"/>
</dbReference>
<dbReference type="GO" id="GO:0102559">
    <property type="term" value="F:peptide chain release factor N(5)-glutamine methyltransferase activity"/>
    <property type="evidence" value="ECO:0007669"/>
    <property type="project" value="UniProtKB-EC"/>
</dbReference>
<dbReference type="Pfam" id="PF17827">
    <property type="entry name" value="PrmC_N"/>
    <property type="match status" value="1"/>
</dbReference>
<dbReference type="GO" id="GO:0032259">
    <property type="term" value="P:methylation"/>
    <property type="evidence" value="ECO:0007669"/>
    <property type="project" value="UniProtKB-KW"/>
</dbReference>
<dbReference type="EMBL" id="WOTB01000003">
    <property type="protein sequence ID" value="NHN83623.1"/>
    <property type="molecule type" value="Genomic_DNA"/>
</dbReference>
<sequence>MSLITRATTELAASGIEDARREARLLLEIAFGMTTGWQLGHGDSVIAEPDLFLSLVARRTRGEPVAYLAGKQGFWTLDLAVSADTLIPRADTETLIETLLAHRPQREAVRSVLDLGTGTGCLLLAALSEYPHATGIGVDRIPAATALAAANARTNGLAERCSFIVSRWDDAISGRFDVVLSNPPYIPGCDIPDLMRDVIDYEPLSALDGGADGLDDYRVLMPALTRLLAPGGLAVFEIGIGQDKTVPELGRSAGLRVADIRSDLGGHPRAVVFTL</sequence>
<proteinExistence type="inferred from homology"/>